<organism evidence="16 17">
    <name type="scientific">Latimeria chalumnae</name>
    <name type="common">Coelacanth</name>
    <dbReference type="NCBI Taxonomy" id="7897"/>
    <lineage>
        <taxon>Eukaryota</taxon>
        <taxon>Metazoa</taxon>
        <taxon>Chordata</taxon>
        <taxon>Craniata</taxon>
        <taxon>Vertebrata</taxon>
        <taxon>Euteleostomi</taxon>
        <taxon>Coelacanthiformes</taxon>
        <taxon>Coelacanthidae</taxon>
        <taxon>Latimeria</taxon>
    </lineage>
</organism>
<evidence type="ECO:0000256" key="9">
    <source>
        <dbReference type="ARBA" id="ARBA00023157"/>
    </source>
</evidence>
<evidence type="ECO:0000256" key="1">
    <source>
        <dbReference type="ARBA" id="ARBA00010246"/>
    </source>
</evidence>
<dbReference type="STRING" id="7897.ENSLACP00000023147"/>
<evidence type="ECO:0000256" key="5">
    <source>
        <dbReference type="ARBA" id="ARBA00022846"/>
    </source>
</evidence>
<feature type="transmembrane region" description="Helical" evidence="13">
    <location>
        <begin position="418"/>
        <end position="444"/>
    </location>
</feature>
<feature type="domain" description="CATSPERD/E C-terminal" evidence="14">
    <location>
        <begin position="223"/>
        <end position="441"/>
    </location>
</feature>
<dbReference type="EMBL" id="AFYH01021933">
    <property type="status" value="NOT_ANNOTATED_CDS"/>
    <property type="molecule type" value="Genomic_DNA"/>
</dbReference>
<evidence type="ECO:0000256" key="6">
    <source>
        <dbReference type="ARBA" id="ARBA00022989"/>
    </source>
</evidence>
<evidence type="ECO:0000256" key="10">
    <source>
        <dbReference type="ARBA" id="ARBA00023180"/>
    </source>
</evidence>
<evidence type="ECO:0000256" key="12">
    <source>
        <dbReference type="ARBA" id="ARBA00037793"/>
    </source>
</evidence>
<dbReference type="PANTHER" id="PTHR33722">
    <property type="entry name" value="CATION CHANNEL SPERM-ASSOCIATED PROTEIN SUBUNIT DELTA-RELATED"/>
    <property type="match status" value="1"/>
</dbReference>
<keyword evidence="7" id="KW-0969">Cilium</keyword>
<evidence type="ECO:0000256" key="13">
    <source>
        <dbReference type="SAM" id="Phobius"/>
    </source>
</evidence>
<keyword evidence="8 13" id="KW-0472">Membrane</keyword>
<evidence type="ECO:0000313" key="16">
    <source>
        <dbReference type="Ensembl" id="ENSLACP00000023147.1"/>
    </source>
</evidence>
<evidence type="ECO:0000259" key="14">
    <source>
        <dbReference type="Pfam" id="PF22850"/>
    </source>
</evidence>
<evidence type="ECO:0000256" key="7">
    <source>
        <dbReference type="ARBA" id="ARBA00023069"/>
    </source>
</evidence>
<reference evidence="16" key="2">
    <citation type="submission" date="2025-08" db="UniProtKB">
        <authorList>
            <consortium name="Ensembl"/>
        </authorList>
    </citation>
    <scope>IDENTIFICATION</scope>
</reference>
<reference evidence="16" key="3">
    <citation type="submission" date="2025-09" db="UniProtKB">
        <authorList>
            <consortium name="Ensembl"/>
        </authorList>
    </citation>
    <scope>IDENTIFICATION</scope>
</reference>
<keyword evidence="9" id="KW-1015">Disulfide bond</keyword>
<evidence type="ECO:0000256" key="3">
    <source>
        <dbReference type="ARBA" id="ARBA00022692"/>
    </source>
</evidence>
<dbReference type="HOGENOM" id="CLU_019182_1_0_1"/>
<dbReference type="eggNOG" id="ENOG502QSPE">
    <property type="taxonomic scope" value="Eukaryota"/>
</dbReference>
<evidence type="ECO:0000259" key="15">
    <source>
        <dbReference type="Pfam" id="PF23747"/>
    </source>
</evidence>
<dbReference type="GO" id="GO:0036128">
    <property type="term" value="C:CatSper complex"/>
    <property type="evidence" value="ECO:0007669"/>
    <property type="project" value="InterPro"/>
</dbReference>
<keyword evidence="5" id="KW-0282">Flagellum</keyword>
<gene>
    <name evidence="16" type="primary">LOC102360194</name>
</gene>
<evidence type="ECO:0000256" key="11">
    <source>
        <dbReference type="ARBA" id="ARBA00023273"/>
    </source>
</evidence>
<feature type="domain" description="CATSPERD Ig-like" evidence="15">
    <location>
        <begin position="80"/>
        <end position="193"/>
    </location>
</feature>
<evidence type="ECO:0000256" key="4">
    <source>
        <dbReference type="ARBA" id="ARBA00022729"/>
    </source>
</evidence>
<dbReference type="Pfam" id="PF23747">
    <property type="entry name" value="Ig-like_CATSPERD"/>
    <property type="match status" value="1"/>
</dbReference>
<proteinExistence type="inferred from homology"/>
<keyword evidence="17" id="KW-1185">Reference proteome</keyword>
<keyword evidence="2" id="KW-1003">Cell membrane</keyword>
<sequence>MLSIEAFFVKIVNLSVVYDDSLLWLNEASNAILIDPIVDPKIGSIDFHHCHFNTQKKLTEVRGSLMSCPVQFLNSHFYAGFDEVTFYIDMFDKLQLSAEFIPKPATAAFPLVMVTKPQLVAFDARMVENGRTPNGNKKYLVVIKLEQQQFTVGTEEGFHESSREGGLCTLTLDVLNKGIFCKDVPAVKAVINVGCPPGKHIRVLRNVTGCDKGKFSQAMLQNNFTYEIHKKIYDPKFLGRTAVANKSLWVTYDFAALGCPLYLYHEKPWVPVLELWKGKEFVEFVNAEFVLFEIYGVHDYEYTLSVKEAGCISEPQNWTTMLNDQRTPDPHTAWTRMNYQNCHKETSLSMPVVSPNSKYQVLGGKLKTKNTLHFQKHSGFYVFKVIVVDPFYSYCDLSTTFSVYVYGTLPPPMYPPHLILAMFLSIIFVTILLGFVIPMVLNWVGNKGRSLLQLSVK</sequence>
<evidence type="ECO:0000313" key="17">
    <source>
        <dbReference type="Proteomes" id="UP000008672"/>
    </source>
</evidence>
<keyword evidence="4" id="KW-0732">Signal</keyword>
<dbReference type="Proteomes" id="UP000008672">
    <property type="component" value="Unassembled WGS sequence"/>
</dbReference>
<keyword evidence="10" id="KW-0325">Glycoprotein</keyword>
<dbReference type="InterPro" id="IPR055451">
    <property type="entry name" value="Ig-like_CATSPERD"/>
</dbReference>
<comment type="similarity">
    <text evidence="1">Belongs to the CATSPERD family.</text>
</comment>
<dbReference type="FunCoup" id="M3XK91">
    <property type="interactions" value="17"/>
</dbReference>
<dbReference type="Bgee" id="ENSLACG00000022153">
    <property type="expression patterns" value="Expressed in muscle tissue and 2 other cell types or tissues"/>
</dbReference>
<dbReference type="GO" id="GO:0097228">
    <property type="term" value="C:sperm principal piece"/>
    <property type="evidence" value="ECO:0007669"/>
    <property type="project" value="TreeGrafter"/>
</dbReference>
<dbReference type="PANTHER" id="PTHR33722:SF1">
    <property type="entry name" value="CATION CHANNEL SPERM-ASSOCIATED AUXILIARY SUBUNIT DELTA"/>
    <property type="match status" value="1"/>
</dbReference>
<keyword evidence="3 13" id="KW-0812">Transmembrane</keyword>
<dbReference type="GO" id="GO:0030317">
    <property type="term" value="P:flagellated sperm motility"/>
    <property type="evidence" value="ECO:0007669"/>
    <property type="project" value="TreeGrafter"/>
</dbReference>
<comment type="subcellular location">
    <subcellularLocation>
        <location evidence="12">Cell projection</location>
        <location evidence="12">Cilium</location>
        <location evidence="12">Flagellum membrane</location>
        <topology evidence="12">Single-pass type I membrane protein</topology>
    </subcellularLocation>
</comment>
<dbReference type="EMBL" id="AFYH01021931">
    <property type="status" value="NOT_ANNOTATED_CDS"/>
    <property type="molecule type" value="Genomic_DNA"/>
</dbReference>
<dbReference type="OrthoDB" id="8646292at2759"/>
<dbReference type="InterPro" id="IPR053814">
    <property type="entry name" value="CATSPERD/E_C"/>
</dbReference>
<evidence type="ECO:0000256" key="2">
    <source>
        <dbReference type="ARBA" id="ARBA00022475"/>
    </source>
</evidence>
<dbReference type="InterPro" id="IPR028751">
    <property type="entry name" value="CATSPERD/E"/>
</dbReference>
<dbReference type="AlphaFoldDB" id="M3XK91"/>
<dbReference type="Pfam" id="PF22850">
    <property type="entry name" value="CATSPERD-E_C"/>
    <property type="match status" value="1"/>
</dbReference>
<dbReference type="EMBL" id="AFYH01021932">
    <property type="status" value="NOT_ANNOTATED_CDS"/>
    <property type="molecule type" value="Genomic_DNA"/>
</dbReference>
<dbReference type="GO" id="GO:0048240">
    <property type="term" value="P:sperm capacitation"/>
    <property type="evidence" value="ECO:0007669"/>
    <property type="project" value="TreeGrafter"/>
</dbReference>
<dbReference type="Ensembl" id="ENSLACT00000026025.1">
    <property type="protein sequence ID" value="ENSLACP00000023147.1"/>
    <property type="gene ID" value="ENSLACG00000022153.1"/>
</dbReference>
<reference evidence="17" key="1">
    <citation type="submission" date="2011-08" db="EMBL/GenBank/DDBJ databases">
        <title>The draft genome of Latimeria chalumnae.</title>
        <authorList>
            <person name="Di Palma F."/>
            <person name="Alfoldi J."/>
            <person name="Johnson J."/>
            <person name="Berlin A."/>
            <person name="Gnerre S."/>
            <person name="Jaffe D."/>
            <person name="MacCallum I."/>
            <person name="Young S."/>
            <person name="Walker B.J."/>
            <person name="Lander E."/>
            <person name="Lindblad-Toh K."/>
        </authorList>
    </citation>
    <scope>NUCLEOTIDE SEQUENCE [LARGE SCALE GENOMIC DNA]</scope>
    <source>
        <strain evidence="17">Wild caught</strain>
    </source>
</reference>
<dbReference type="InParanoid" id="M3XK91"/>
<protein>
    <submittedName>
        <fullName evidence="16">Cation channel sperm associated auxiliary subunit delta</fullName>
    </submittedName>
</protein>
<keyword evidence="11" id="KW-0966">Cell projection</keyword>
<name>M3XK91_LATCH</name>
<keyword evidence="6 13" id="KW-1133">Transmembrane helix</keyword>
<accession>M3XK91</accession>
<dbReference type="KEGG" id="lcm:102360194"/>
<evidence type="ECO:0000256" key="8">
    <source>
        <dbReference type="ARBA" id="ARBA00023136"/>
    </source>
</evidence>
<dbReference type="OMA" id="IHAKCAN"/>